<evidence type="ECO:0000256" key="4">
    <source>
        <dbReference type="ARBA" id="ARBA00023242"/>
    </source>
</evidence>
<dbReference type="STRING" id="34475.A0A4Y9YBE2"/>
<comment type="subcellular location">
    <subcellularLocation>
        <location evidence="1">Nucleus</location>
    </subcellularLocation>
</comment>
<dbReference type="GO" id="GO:0003700">
    <property type="term" value="F:DNA-binding transcription factor activity"/>
    <property type="evidence" value="ECO:0007669"/>
    <property type="project" value="InterPro"/>
</dbReference>
<keyword evidence="2" id="KW-0479">Metal-binding</keyword>
<dbReference type="GO" id="GO:0046872">
    <property type="term" value="F:metal ion binding"/>
    <property type="evidence" value="ECO:0007669"/>
    <property type="project" value="UniProtKB-KW"/>
</dbReference>
<evidence type="ECO:0000256" key="2">
    <source>
        <dbReference type="ARBA" id="ARBA00022723"/>
    </source>
</evidence>
<protein>
    <recommendedName>
        <fullName evidence="7">Transcription factor domain-containing protein</fullName>
    </recommendedName>
</protein>
<dbReference type="InterPro" id="IPR050987">
    <property type="entry name" value="AtrR-like"/>
</dbReference>
<dbReference type="PANTHER" id="PTHR46910:SF3">
    <property type="entry name" value="HALOTOLERANCE PROTEIN 9-RELATED"/>
    <property type="match status" value="1"/>
</dbReference>
<accession>A0A4Y9YBE2</accession>
<dbReference type="GO" id="GO:0003677">
    <property type="term" value="F:DNA binding"/>
    <property type="evidence" value="ECO:0007669"/>
    <property type="project" value="UniProtKB-KW"/>
</dbReference>
<dbReference type="CDD" id="cd12148">
    <property type="entry name" value="fungal_TF_MHR"/>
    <property type="match status" value="1"/>
</dbReference>
<evidence type="ECO:0008006" key="7">
    <source>
        <dbReference type="Google" id="ProtNLM"/>
    </source>
</evidence>
<proteinExistence type="predicted"/>
<sequence length="299" mass="33498">MLDLSSDPTLRLLTQLFRRPLDPLSEISRIRQSLVQLESYIKVDSSNIRPIIGYAHLPPSAQSGAHPLAPLAARLDSLTRGDTADRTKTESSPMVGTPGMFGGRMGGLYLGPTTPGSLMVGQNHDRDEPDSDSPTAHIEEVVEPGAQYDSDFLAELPAFDIIDALIAYYFDYCNWIYRHINEKSFMEGWQRFKKWESGDRVVFATACIVMCLSLRYLPSGHPLLDRMGSGTVEDHSNKYHTLMRNVLKRHRESAESLTRTYTLPLVELLLAQSHYLTFAKEDPEEVWKLAGELISIGTA</sequence>
<evidence type="ECO:0000313" key="6">
    <source>
        <dbReference type="Proteomes" id="UP000298390"/>
    </source>
</evidence>
<keyword evidence="4" id="KW-0539">Nucleus</keyword>
<dbReference type="PANTHER" id="PTHR46910">
    <property type="entry name" value="TRANSCRIPTION FACTOR PDR1"/>
    <property type="match status" value="1"/>
</dbReference>
<name>A0A4Y9YBE2_9APHY</name>
<dbReference type="GO" id="GO:0005634">
    <property type="term" value="C:nucleus"/>
    <property type="evidence" value="ECO:0007669"/>
    <property type="project" value="UniProtKB-SubCell"/>
</dbReference>
<gene>
    <name evidence="5" type="ORF">EVJ58_g5528</name>
</gene>
<organism evidence="5 6">
    <name type="scientific">Rhodofomes roseus</name>
    <dbReference type="NCBI Taxonomy" id="34475"/>
    <lineage>
        <taxon>Eukaryota</taxon>
        <taxon>Fungi</taxon>
        <taxon>Dikarya</taxon>
        <taxon>Basidiomycota</taxon>
        <taxon>Agaricomycotina</taxon>
        <taxon>Agaricomycetes</taxon>
        <taxon>Polyporales</taxon>
        <taxon>Rhodofomes</taxon>
    </lineage>
</organism>
<comment type="caution">
    <text evidence="5">The sequence shown here is derived from an EMBL/GenBank/DDBJ whole genome shotgun (WGS) entry which is preliminary data.</text>
</comment>
<evidence type="ECO:0000256" key="3">
    <source>
        <dbReference type="ARBA" id="ARBA00023125"/>
    </source>
</evidence>
<dbReference type="EMBL" id="SEKV01000285">
    <property type="protein sequence ID" value="TFY59834.1"/>
    <property type="molecule type" value="Genomic_DNA"/>
</dbReference>
<evidence type="ECO:0000313" key="5">
    <source>
        <dbReference type="EMBL" id="TFY59834.1"/>
    </source>
</evidence>
<feature type="non-terminal residue" evidence="5">
    <location>
        <position position="299"/>
    </location>
</feature>
<evidence type="ECO:0000256" key="1">
    <source>
        <dbReference type="ARBA" id="ARBA00004123"/>
    </source>
</evidence>
<reference evidence="5 6" key="1">
    <citation type="submission" date="2019-01" db="EMBL/GenBank/DDBJ databases">
        <title>Genome sequencing of the rare red list fungi Fomitopsis rosea.</title>
        <authorList>
            <person name="Buettner E."/>
            <person name="Kellner H."/>
        </authorList>
    </citation>
    <scope>NUCLEOTIDE SEQUENCE [LARGE SCALE GENOMIC DNA]</scope>
    <source>
        <strain evidence="5 6">DSM 105464</strain>
    </source>
</reference>
<keyword evidence="3" id="KW-0238">DNA-binding</keyword>
<dbReference type="Proteomes" id="UP000298390">
    <property type="component" value="Unassembled WGS sequence"/>
</dbReference>
<dbReference type="AlphaFoldDB" id="A0A4Y9YBE2"/>